<comment type="caution">
    <text evidence="8">The sequence shown here is derived from an EMBL/GenBank/DDBJ whole genome shotgun (WGS) entry which is preliminary data.</text>
</comment>
<dbReference type="GO" id="GO:0005524">
    <property type="term" value="F:ATP binding"/>
    <property type="evidence" value="ECO:0007669"/>
    <property type="project" value="UniProtKB-KW"/>
</dbReference>
<dbReference type="InterPro" id="IPR011009">
    <property type="entry name" value="Kinase-like_dom_sf"/>
</dbReference>
<evidence type="ECO:0000313" key="8">
    <source>
        <dbReference type="EMBL" id="KAK9209426.1"/>
    </source>
</evidence>
<protein>
    <recommendedName>
        <fullName evidence="7">Protein kinase domain-containing protein</fullName>
    </recommendedName>
</protein>
<evidence type="ECO:0000256" key="6">
    <source>
        <dbReference type="ARBA" id="ARBA00022840"/>
    </source>
</evidence>
<evidence type="ECO:0000313" key="9">
    <source>
        <dbReference type="Proteomes" id="UP001428341"/>
    </source>
</evidence>
<dbReference type="AlphaFoldDB" id="A0AAP0QRJ8"/>
<comment type="similarity">
    <text evidence="1">Belongs to the protein kinase superfamily. CAMK Ser/Thr protein kinase family. CaMK subfamily.</text>
</comment>
<dbReference type="Gene3D" id="1.10.510.10">
    <property type="entry name" value="Transferase(Phosphotransferase) domain 1"/>
    <property type="match status" value="1"/>
</dbReference>
<keyword evidence="3" id="KW-0808">Transferase</keyword>
<dbReference type="Proteomes" id="UP001428341">
    <property type="component" value="Unassembled WGS sequence"/>
</dbReference>
<evidence type="ECO:0000256" key="2">
    <source>
        <dbReference type="ARBA" id="ARBA00022527"/>
    </source>
</evidence>
<dbReference type="Pfam" id="PF00069">
    <property type="entry name" value="Pkinase"/>
    <property type="match status" value="1"/>
</dbReference>
<dbReference type="Gene3D" id="3.30.200.20">
    <property type="entry name" value="Phosphorylase Kinase, domain 1"/>
    <property type="match status" value="1"/>
</dbReference>
<proteinExistence type="inferred from homology"/>
<keyword evidence="9" id="KW-1185">Reference proteome</keyword>
<evidence type="ECO:0000256" key="1">
    <source>
        <dbReference type="ARBA" id="ARBA00005354"/>
    </source>
</evidence>
<keyword evidence="4" id="KW-0547">Nucleotide-binding</keyword>
<evidence type="ECO:0000259" key="7">
    <source>
        <dbReference type="Pfam" id="PF00069"/>
    </source>
</evidence>
<sequence>MLLLVIYVNPLCRDFDCVFIISSFDLFALFKPPDSIDESITGASSVKHLPKHPNNVSLKDTNEDDSVVHIVMELCEGGELFDTIVTRGHYTERAAAFCVWHCCEI</sequence>
<gene>
    <name evidence="8" type="ORF">WN944_001792</name>
</gene>
<reference evidence="8 9" key="1">
    <citation type="submission" date="2024-05" db="EMBL/GenBank/DDBJ databases">
        <title>Haplotype-resolved chromosome-level genome assembly of Huyou (Citrus changshanensis).</title>
        <authorList>
            <person name="Miao C."/>
            <person name="Chen W."/>
            <person name="Wu Y."/>
            <person name="Wang L."/>
            <person name="Zhao S."/>
            <person name="Grierson D."/>
            <person name="Xu C."/>
            <person name="Chen K."/>
        </authorList>
    </citation>
    <scope>NUCLEOTIDE SEQUENCE [LARGE SCALE GENOMIC DNA]</scope>
    <source>
        <strain evidence="8">01-14</strain>
        <tissue evidence="8">Leaf</tissue>
    </source>
</reference>
<name>A0AAP0QRJ8_9ROSI</name>
<organism evidence="8 9">
    <name type="scientific">Citrus x changshan-huyou</name>
    <dbReference type="NCBI Taxonomy" id="2935761"/>
    <lineage>
        <taxon>Eukaryota</taxon>
        <taxon>Viridiplantae</taxon>
        <taxon>Streptophyta</taxon>
        <taxon>Embryophyta</taxon>
        <taxon>Tracheophyta</taxon>
        <taxon>Spermatophyta</taxon>
        <taxon>Magnoliopsida</taxon>
        <taxon>eudicotyledons</taxon>
        <taxon>Gunneridae</taxon>
        <taxon>Pentapetalae</taxon>
        <taxon>rosids</taxon>
        <taxon>malvids</taxon>
        <taxon>Sapindales</taxon>
        <taxon>Rutaceae</taxon>
        <taxon>Aurantioideae</taxon>
        <taxon>Citrus</taxon>
    </lineage>
</organism>
<dbReference type="InterPro" id="IPR050205">
    <property type="entry name" value="CDPK_Ser/Thr_kinases"/>
</dbReference>
<accession>A0AAP0QRJ8</accession>
<feature type="domain" description="Protein kinase" evidence="7">
    <location>
        <begin position="45"/>
        <end position="102"/>
    </location>
</feature>
<keyword evidence="6" id="KW-0067">ATP-binding</keyword>
<dbReference type="SUPFAM" id="SSF56112">
    <property type="entry name" value="Protein kinase-like (PK-like)"/>
    <property type="match status" value="1"/>
</dbReference>
<dbReference type="EMBL" id="JBCGBO010000004">
    <property type="protein sequence ID" value="KAK9209426.1"/>
    <property type="molecule type" value="Genomic_DNA"/>
</dbReference>
<keyword evidence="5" id="KW-0418">Kinase</keyword>
<dbReference type="InterPro" id="IPR000719">
    <property type="entry name" value="Prot_kinase_dom"/>
</dbReference>
<evidence type="ECO:0000256" key="4">
    <source>
        <dbReference type="ARBA" id="ARBA00022741"/>
    </source>
</evidence>
<keyword evidence="2" id="KW-0723">Serine/threonine-protein kinase</keyword>
<dbReference type="PANTHER" id="PTHR24349">
    <property type="entry name" value="SERINE/THREONINE-PROTEIN KINASE"/>
    <property type="match status" value="1"/>
</dbReference>
<dbReference type="GO" id="GO:0004674">
    <property type="term" value="F:protein serine/threonine kinase activity"/>
    <property type="evidence" value="ECO:0007669"/>
    <property type="project" value="UniProtKB-KW"/>
</dbReference>
<evidence type="ECO:0000256" key="5">
    <source>
        <dbReference type="ARBA" id="ARBA00022777"/>
    </source>
</evidence>
<evidence type="ECO:0000256" key="3">
    <source>
        <dbReference type="ARBA" id="ARBA00022679"/>
    </source>
</evidence>